<keyword evidence="2" id="KW-0732">Signal</keyword>
<dbReference type="AlphaFoldDB" id="A0A7S0FKR4"/>
<feature type="region of interest" description="Disordered" evidence="1">
    <location>
        <begin position="30"/>
        <end position="73"/>
    </location>
</feature>
<dbReference type="EMBL" id="HBEJ01005935">
    <property type="protein sequence ID" value="CAD8365534.1"/>
    <property type="molecule type" value="Transcribed_RNA"/>
</dbReference>
<accession>A0A7S0FKR4</accession>
<evidence type="ECO:0000313" key="3">
    <source>
        <dbReference type="EMBL" id="CAD8365534.1"/>
    </source>
</evidence>
<reference evidence="3" key="1">
    <citation type="submission" date="2021-01" db="EMBL/GenBank/DDBJ databases">
        <authorList>
            <person name="Corre E."/>
            <person name="Pelletier E."/>
            <person name="Niang G."/>
            <person name="Scheremetjew M."/>
            <person name="Finn R."/>
            <person name="Kale V."/>
            <person name="Holt S."/>
            <person name="Cochrane G."/>
            <person name="Meng A."/>
            <person name="Brown T."/>
            <person name="Cohen L."/>
        </authorList>
    </citation>
    <scope>NUCLEOTIDE SEQUENCE</scope>
    <source>
        <strain evidence="3">CCMP3303</strain>
    </source>
</reference>
<proteinExistence type="predicted"/>
<feature type="compositionally biased region" description="Gly residues" evidence="1">
    <location>
        <begin position="39"/>
        <end position="73"/>
    </location>
</feature>
<sequence>MKIVAFLTFAHILLLSSVVEGRRHNFRGIENERELKGSKTGGSKSGPGAGDGTNRVVGGGGGGTGGSKSGGAGGVGNRVAPECMMTTPPNCVTWPLDEEAINRATGDKIPGYTLSETVINQLDGALYRIYLPDSGTLLLPTDDFLSGPNRVPIDGNGGGEIDGGGLLDPTLTAPTVSTPSPGFNRIPGSFTTRTGSCSKSIPNIGEGLPENCEQGDDCNSGNCAVSPQVVHGVCVAEVPDGWTRLPAIVACVNK</sequence>
<protein>
    <submittedName>
        <fullName evidence="3">Uncharacterized protein</fullName>
    </submittedName>
</protein>
<organism evidence="3">
    <name type="scientific">Minutocellus polymorphus</name>
    <dbReference type="NCBI Taxonomy" id="265543"/>
    <lineage>
        <taxon>Eukaryota</taxon>
        <taxon>Sar</taxon>
        <taxon>Stramenopiles</taxon>
        <taxon>Ochrophyta</taxon>
        <taxon>Bacillariophyta</taxon>
        <taxon>Mediophyceae</taxon>
        <taxon>Cymatosirophycidae</taxon>
        <taxon>Cymatosirales</taxon>
        <taxon>Cymatosiraceae</taxon>
        <taxon>Minutocellus</taxon>
    </lineage>
</organism>
<evidence type="ECO:0000256" key="2">
    <source>
        <dbReference type="SAM" id="SignalP"/>
    </source>
</evidence>
<feature type="chain" id="PRO_5031091378" evidence="2">
    <location>
        <begin position="22"/>
        <end position="254"/>
    </location>
</feature>
<feature type="signal peptide" evidence="2">
    <location>
        <begin position="1"/>
        <end position="21"/>
    </location>
</feature>
<name>A0A7S0FKR4_9STRA</name>
<gene>
    <name evidence="3" type="ORF">MPOL1434_LOCUS3479</name>
</gene>
<evidence type="ECO:0000256" key="1">
    <source>
        <dbReference type="SAM" id="MobiDB-lite"/>
    </source>
</evidence>